<evidence type="ECO:0000313" key="16">
    <source>
        <dbReference type="Proteomes" id="UP000677305"/>
    </source>
</evidence>
<dbReference type="InterPro" id="IPR001734">
    <property type="entry name" value="Na/solute_symporter"/>
</dbReference>
<dbReference type="EMBL" id="CP058561">
    <property type="protein sequence ID" value="QUH30096.1"/>
    <property type="molecule type" value="Genomic_DNA"/>
</dbReference>
<comment type="catalytic activity">
    <reaction evidence="12">
        <text>L-proline(in) + Na(+)(in) = L-proline(out) + Na(+)(out)</text>
        <dbReference type="Rhea" id="RHEA:28967"/>
        <dbReference type="ChEBI" id="CHEBI:29101"/>
        <dbReference type="ChEBI" id="CHEBI:60039"/>
    </reaction>
</comment>
<dbReference type="InterPro" id="IPR050277">
    <property type="entry name" value="Sodium:Solute_Symporter"/>
</dbReference>
<feature type="transmembrane region" description="Helical" evidence="14">
    <location>
        <begin position="6"/>
        <end position="22"/>
    </location>
</feature>
<dbReference type="Gene3D" id="1.20.1730.10">
    <property type="entry name" value="Sodium/glucose cotransporter"/>
    <property type="match status" value="1"/>
</dbReference>
<feature type="transmembrane region" description="Helical" evidence="14">
    <location>
        <begin position="151"/>
        <end position="172"/>
    </location>
</feature>
<sequence length="489" mass="53151">MKVYWFFLVGYILMIMVVSAMSRKKVEGVSGYLLGGRRVPPWMSAFSYGTAYFSAVLFIGYAGKLGWNFGLSVLWIVVGNTVIGTYLAWEVLGKRTREMTQRLNVSTMPEFLGVRYKSKPLKIVSATIIFVFLMPYAASVYKGLGYLFEEIFGIPTYIILIIMMVLTALYLFAGGLVAATMVDFIQGCIMIVGVILMLFFVIKFPSVGGLSGAISNLKSINKELISPIGPPGVVPILSLVILTSLGSWGLPQMVHKFYTIKSEKSIKTAKWVSTAFALLITTGAYFTGSISRLIISECPTVNGMPVYDRIMPLVISETLPTVVAAIILVLVLSASMSTLASLVLASSSAISIDLLKTIKPDINGKTLMWVMKVLCVVFVALSYIVATSDSPILNLASLSWGAVSGCLLAPYLLGLYWKKATKQGVWVGMLTALSIVIYGVSKYGFGSSNIPTVGALAIVVPIITMSIVSLVTESYEDRHINYIFAKEVK</sequence>
<feature type="transmembrane region" description="Helical" evidence="14">
    <location>
        <begin position="366"/>
        <end position="386"/>
    </location>
</feature>
<evidence type="ECO:0000256" key="2">
    <source>
        <dbReference type="ARBA" id="ARBA00006434"/>
    </source>
</evidence>
<keyword evidence="11" id="KW-0739">Sodium transport</keyword>
<protein>
    <submittedName>
        <fullName evidence="15">Sodium:solute symporter</fullName>
    </submittedName>
</protein>
<organism evidence="15 16">
    <name type="scientific">Vallitalea guaymasensis</name>
    <dbReference type="NCBI Taxonomy" id="1185412"/>
    <lineage>
        <taxon>Bacteria</taxon>
        <taxon>Bacillati</taxon>
        <taxon>Bacillota</taxon>
        <taxon>Clostridia</taxon>
        <taxon>Lachnospirales</taxon>
        <taxon>Vallitaleaceae</taxon>
        <taxon>Vallitalea</taxon>
    </lineage>
</organism>
<evidence type="ECO:0000256" key="14">
    <source>
        <dbReference type="SAM" id="Phobius"/>
    </source>
</evidence>
<feature type="transmembrane region" description="Helical" evidence="14">
    <location>
        <begin position="121"/>
        <end position="139"/>
    </location>
</feature>
<evidence type="ECO:0000256" key="8">
    <source>
        <dbReference type="ARBA" id="ARBA00023053"/>
    </source>
</evidence>
<dbReference type="AlphaFoldDB" id="A0A8J8MBZ0"/>
<keyword evidence="8" id="KW-0915">Sodium</keyword>
<keyword evidence="4" id="KW-1003">Cell membrane</keyword>
<dbReference type="Proteomes" id="UP000677305">
    <property type="component" value="Chromosome"/>
</dbReference>
<feature type="transmembrane region" description="Helical" evidence="14">
    <location>
        <begin position="424"/>
        <end position="441"/>
    </location>
</feature>
<dbReference type="GO" id="GO:0006814">
    <property type="term" value="P:sodium ion transport"/>
    <property type="evidence" value="ECO:0007669"/>
    <property type="project" value="UniProtKB-KW"/>
</dbReference>
<proteinExistence type="inferred from homology"/>
<dbReference type="RefSeq" id="WP_212690316.1">
    <property type="nucleotide sequence ID" value="NZ_CP058561.1"/>
</dbReference>
<dbReference type="Pfam" id="PF00474">
    <property type="entry name" value="SSF"/>
    <property type="match status" value="1"/>
</dbReference>
<evidence type="ECO:0000256" key="9">
    <source>
        <dbReference type="ARBA" id="ARBA00023065"/>
    </source>
</evidence>
<accession>A0A8J8MBZ0</accession>
<evidence type="ECO:0000256" key="11">
    <source>
        <dbReference type="ARBA" id="ARBA00023201"/>
    </source>
</evidence>
<feature type="transmembrane region" description="Helical" evidence="14">
    <location>
        <begin position="69"/>
        <end position="89"/>
    </location>
</feature>
<feature type="transmembrane region" description="Helical" evidence="14">
    <location>
        <begin position="42"/>
        <end position="63"/>
    </location>
</feature>
<gene>
    <name evidence="15" type="ORF">HYG85_14715</name>
</gene>
<keyword evidence="7 14" id="KW-1133">Transmembrane helix</keyword>
<dbReference type="InterPro" id="IPR038377">
    <property type="entry name" value="Na/Glc_symporter_sf"/>
</dbReference>
<keyword evidence="5 14" id="KW-0812">Transmembrane</keyword>
<keyword evidence="9" id="KW-0406">Ion transport</keyword>
<feature type="transmembrane region" description="Helical" evidence="14">
    <location>
        <begin position="232"/>
        <end position="250"/>
    </location>
</feature>
<evidence type="ECO:0000256" key="10">
    <source>
        <dbReference type="ARBA" id="ARBA00023136"/>
    </source>
</evidence>
<evidence type="ECO:0000256" key="5">
    <source>
        <dbReference type="ARBA" id="ARBA00022692"/>
    </source>
</evidence>
<feature type="transmembrane region" description="Helical" evidence="14">
    <location>
        <begin position="184"/>
        <end position="202"/>
    </location>
</feature>
<evidence type="ECO:0000256" key="3">
    <source>
        <dbReference type="ARBA" id="ARBA00022448"/>
    </source>
</evidence>
<dbReference type="PANTHER" id="PTHR48086">
    <property type="entry name" value="SODIUM/PROLINE SYMPORTER-RELATED"/>
    <property type="match status" value="1"/>
</dbReference>
<reference evidence="15 16" key="1">
    <citation type="submission" date="2020-07" db="EMBL/GenBank/DDBJ databases">
        <title>Vallitalea guaymasensis genome.</title>
        <authorList>
            <person name="Postec A."/>
        </authorList>
    </citation>
    <scope>NUCLEOTIDE SEQUENCE [LARGE SCALE GENOMIC DNA]</scope>
    <source>
        <strain evidence="15 16">Ra1766G1</strain>
    </source>
</reference>
<feature type="transmembrane region" description="Helical" evidence="14">
    <location>
        <begin position="271"/>
        <end position="295"/>
    </location>
</feature>
<comment type="similarity">
    <text evidence="2 13">Belongs to the sodium:solute symporter (SSF) (TC 2.A.21) family.</text>
</comment>
<keyword evidence="10 14" id="KW-0472">Membrane</keyword>
<evidence type="ECO:0000256" key="12">
    <source>
        <dbReference type="ARBA" id="ARBA00033708"/>
    </source>
</evidence>
<dbReference type="GO" id="GO:0015293">
    <property type="term" value="F:symporter activity"/>
    <property type="evidence" value="ECO:0007669"/>
    <property type="project" value="UniProtKB-KW"/>
</dbReference>
<dbReference type="GO" id="GO:0005886">
    <property type="term" value="C:plasma membrane"/>
    <property type="evidence" value="ECO:0007669"/>
    <property type="project" value="UniProtKB-SubCell"/>
</dbReference>
<comment type="subcellular location">
    <subcellularLocation>
        <location evidence="1">Cell membrane</location>
        <topology evidence="1">Multi-pass membrane protein</topology>
    </subcellularLocation>
</comment>
<keyword evidence="3" id="KW-0813">Transport</keyword>
<feature type="transmembrane region" description="Helical" evidence="14">
    <location>
        <begin position="453"/>
        <end position="472"/>
    </location>
</feature>
<evidence type="ECO:0000256" key="13">
    <source>
        <dbReference type="RuleBase" id="RU362091"/>
    </source>
</evidence>
<dbReference type="PROSITE" id="PS50283">
    <property type="entry name" value="NA_SOLUT_SYMP_3"/>
    <property type="match status" value="1"/>
</dbReference>
<evidence type="ECO:0000256" key="1">
    <source>
        <dbReference type="ARBA" id="ARBA00004651"/>
    </source>
</evidence>
<keyword evidence="6" id="KW-0769">Symport</keyword>
<name>A0A8J8MBZ0_9FIRM</name>
<keyword evidence="16" id="KW-1185">Reference proteome</keyword>
<evidence type="ECO:0000256" key="6">
    <source>
        <dbReference type="ARBA" id="ARBA00022847"/>
    </source>
</evidence>
<evidence type="ECO:0000256" key="4">
    <source>
        <dbReference type="ARBA" id="ARBA00022475"/>
    </source>
</evidence>
<evidence type="ECO:0000313" key="15">
    <source>
        <dbReference type="EMBL" id="QUH30096.1"/>
    </source>
</evidence>
<dbReference type="PANTHER" id="PTHR48086:SF3">
    <property type="entry name" value="SODIUM_PROLINE SYMPORTER"/>
    <property type="match status" value="1"/>
</dbReference>
<feature type="transmembrane region" description="Helical" evidence="14">
    <location>
        <begin position="398"/>
        <end position="417"/>
    </location>
</feature>
<dbReference type="KEGG" id="vgu:HYG85_14715"/>
<evidence type="ECO:0000256" key="7">
    <source>
        <dbReference type="ARBA" id="ARBA00022989"/>
    </source>
</evidence>